<keyword evidence="3" id="KW-0498">Mitosis</keyword>
<keyword evidence="5" id="KW-0131">Cell cycle</keyword>
<dbReference type="Proteomes" id="UP000308199">
    <property type="component" value="Unassembled WGS sequence"/>
</dbReference>
<keyword evidence="8" id="KW-1185">Reference proteome</keyword>
<name>A0A4S4L663_9AGAM</name>
<keyword evidence="2" id="KW-0132">Cell division</keyword>
<proteinExistence type="predicted"/>
<dbReference type="GO" id="GO:0006281">
    <property type="term" value="P:DNA repair"/>
    <property type="evidence" value="ECO:0007669"/>
    <property type="project" value="TreeGrafter"/>
</dbReference>
<feature type="compositionally biased region" description="Basic residues" evidence="6">
    <location>
        <begin position="1135"/>
        <end position="1146"/>
    </location>
</feature>
<dbReference type="SUPFAM" id="SSF48371">
    <property type="entry name" value="ARM repeat"/>
    <property type="match status" value="1"/>
</dbReference>
<feature type="region of interest" description="Disordered" evidence="6">
    <location>
        <begin position="1110"/>
        <end position="1227"/>
    </location>
</feature>
<feature type="compositionally biased region" description="Acidic residues" evidence="6">
    <location>
        <begin position="1150"/>
        <end position="1163"/>
    </location>
</feature>
<protein>
    <recommendedName>
        <fullName evidence="9">Sister chromatid cohesion protein</fullName>
    </recommendedName>
</protein>
<comment type="subcellular location">
    <subcellularLocation>
        <location evidence="1">Nucleus</location>
    </subcellularLocation>
</comment>
<dbReference type="InterPro" id="IPR039776">
    <property type="entry name" value="Pds5"/>
</dbReference>
<dbReference type="EMBL" id="SGPK01000169">
    <property type="protein sequence ID" value="THH06894.1"/>
    <property type="molecule type" value="Genomic_DNA"/>
</dbReference>
<dbReference type="Pfam" id="PF20168">
    <property type="entry name" value="PDS5"/>
    <property type="match status" value="1"/>
</dbReference>
<gene>
    <name evidence="7" type="ORF">EW145_g3765</name>
</gene>
<organism evidence="7 8">
    <name type="scientific">Phellinidium pouzarii</name>
    <dbReference type="NCBI Taxonomy" id="167371"/>
    <lineage>
        <taxon>Eukaryota</taxon>
        <taxon>Fungi</taxon>
        <taxon>Dikarya</taxon>
        <taxon>Basidiomycota</taxon>
        <taxon>Agaricomycotina</taxon>
        <taxon>Agaricomycetes</taxon>
        <taxon>Hymenochaetales</taxon>
        <taxon>Hymenochaetaceae</taxon>
        <taxon>Phellinidium</taxon>
    </lineage>
</organism>
<feature type="compositionally biased region" description="Basic residues" evidence="6">
    <location>
        <begin position="1202"/>
        <end position="1218"/>
    </location>
</feature>
<dbReference type="PANTHER" id="PTHR12663">
    <property type="entry name" value="ANDROGEN INDUCED INHIBITOR OF PROLIFERATION AS3 / PDS5-RELATED"/>
    <property type="match status" value="1"/>
</dbReference>
<dbReference type="GO" id="GO:0051301">
    <property type="term" value="P:cell division"/>
    <property type="evidence" value="ECO:0007669"/>
    <property type="project" value="UniProtKB-KW"/>
</dbReference>
<keyword evidence="4" id="KW-0539">Nucleus</keyword>
<evidence type="ECO:0000256" key="2">
    <source>
        <dbReference type="ARBA" id="ARBA00022618"/>
    </source>
</evidence>
<dbReference type="GO" id="GO:0000785">
    <property type="term" value="C:chromatin"/>
    <property type="evidence" value="ECO:0007669"/>
    <property type="project" value="TreeGrafter"/>
</dbReference>
<evidence type="ECO:0000256" key="3">
    <source>
        <dbReference type="ARBA" id="ARBA00022776"/>
    </source>
</evidence>
<comment type="caution">
    <text evidence="7">The sequence shown here is derived from an EMBL/GenBank/DDBJ whole genome shotgun (WGS) entry which is preliminary data.</text>
</comment>
<evidence type="ECO:0000313" key="8">
    <source>
        <dbReference type="Proteomes" id="UP000308199"/>
    </source>
</evidence>
<evidence type="ECO:0008006" key="9">
    <source>
        <dbReference type="Google" id="ProtNLM"/>
    </source>
</evidence>
<dbReference type="OrthoDB" id="200660at2759"/>
<dbReference type="Gene3D" id="1.25.10.10">
    <property type="entry name" value="Leucine-rich Repeat Variant"/>
    <property type="match status" value="1"/>
</dbReference>
<evidence type="ECO:0000313" key="7">
    <source>
        <dbReference type="EMBL" id="THH06894.1"/>
    </source>
</evidence>
<reference evidence="7 8" key="1">
    <citation type="submission" date="2019-02" db="EMBL/GenBank/DDBJ databases">
        <title>Genome sequencing of the rare red list fungi Phellinidium pouzarii.</title>
        <authorList>
            <person name="Buettner E."/>
            <person name="Kellner H."/>
        </authorList>
    </citation>
    <scope>NUCLEOTIDE SEQUENCE [LARGE SCALE GENOMIC DNA]</scope>
    <source>
        <strain evidence="7 8">DSM 108285</strain>
    </source>
</reference>
<dbReference type="AlphaFoldDB" id="A0A4S4L663"/>
<feature type="compositionally biased region" description="Polar residues" evidence="6">
    <location>
        <begin position="1167"/>
        <end position="1179"/>
    </location>
</feature>
<evidence type="ECO:0000256" key="5">
    <source>
        <dbReference type="ARBA" id="ARBA00023306"/>
    </source>
</evidence>
<dbReference type="GO" id="GO:0005634">
    <property type="term" value="C:nucleus"/>
    <property type="evidence" value="ECO:0007669"/>
    <property type="project" value="UniProtKB-SubCell"/>
</dbReference>
<dbReference type="GO" id="GO:0007064">
    <property type="term" value="P:mitotic sister chromatid cohesion"/>
    <property type="evidence" value="ECO:0007669"/>
    <property type="project" value="InterPro"/>
</dbReference>
<dbReference type="CDD" id="cd19953">
    <property type="entry name" value="PDS5"/>
    <property type="match status" value="1"/>
</dbReference>
<dbReference type="PANTHER" id="PTHR12663:SF0">
    <property type="entry name" value="PRECOCIOUS DISSOCIATION OF SISTERS 5, ISOFORM A"/>
    <property type="match status" value="1"/>
</dbReference>
<dbReference type="InterPro" id="IPR016024">
    <property type="entry name" value="ARM-type_fold"/>
</dbReference>
<evidence type="ECO:0000256" key="4">
    <source>
        <dbReference type="ARBA" id="ARBA00023242"/>
    </source>
</evidence>
<evidence type="ECO:0000256" key="1">
    <source>
        <dbReference type="ARBA" id="ARBA00004123"/>
    </source>
</evidence>
<accession>A0A4S4L663</accession>
<sequence>MVAQTRKGGSSNSPQKLKFSDKLVGKGLSTDALLKKLKVLHGELADLEQEQVEVKSLLPICKELISTTILLHKDKGVKAHAACCLADILRLFAPDAPYTGPELRDIFQFFFRQLSIGLKGSDAPYYNEYFHLLESLSTVKSVVLVCDLPQAEELITEIFNDFFGLVRQELAKNIEMFISDILIALLDECQVVPSEVLETLMVQFMDKNTRMDQPAYRLAVEVCNESSDRLQRHVCQYFTDNVVQHAQAKDYDEVARCHSLIKRLNTACPALLDNVVPQLEEELRVDELQLRTLATQALGEMFADKAGGDLEKKYPSTWSMWLTRCNDMAPQVRLAFVEGCKGLLLHHRLELRAAVEESLKTKLLDPDEKVRAAVCKLYAQLDYETALHYQSVRREALASIGRLYSIAYPEIENNDAAAIEQFGWIPQQVLHSITTTMEVKSTALQIIADYILPVPSKGDDDVAWTERLLVVMRHLDEKGINTLVGISGLKLARPSPFERYLQCCIDNNGGVIDENEESVKRRLSGVIRMISTLFSDPQKTAEDLQTFASINEQRLYKLLKTCMDPQTDLKGLVKASSEFTRRVEQSTPSILPTMMTFFRQASLWIVNQSSIPTLVKRLQKNDGKGKGKGTSQAQIVAKNAEILLTTMSKNCPALHRAHVSEFVKAIADEKNPHLVEVCLRALAAVCRSEPAITPNDKRTMERLVRYVRGTHPRHTKFAARIIAFAKNNEVLCLETIDFIAEDLPKVDSETLVARIAVLVEMVRFAPDAFEQKSDVIIAFLLKETLLQPSMTDESMEFDEDADEWAEEDNLPALAKAKVLALKVCRHRCLVHSKSETALDVATPVLKLLVTILENGGAISEDCRDDPTVKSRLRLQAAWSMIRLATVEMFAEAISQSFVFLAVTVQDPCFNVRLMFLTKLLTLISSRKIPARFNVILFLTVHDPEDEIRDKARSFVTYQFKRSPLDIKLTHWETIFIRLLHVLAHHPDFGMEESKVLDLAKYIQIYLTLIGTSDNVSLLYNLAQKCKTVRDAESHTLSERLYVISELAQELIKNHAKARQWSLTSYPGKFKLPSDIFRPLPSDGARITILKTVYLPDHLIKLLDENSTSIAKEKTRHEKKSVSKRKAPSKPNGSVKRSRGAAKRRKRLSSDEDNESNDDGDDSDAEHNATSSPVHSTAARTESEGEDDEENDDFRKEDLGRGARTRAKVKARKQAKRKVKDLPASSDA</sequence>
<feature type="compositionally biased region" description="Basic residues" evidence="6">
    <location>
        <begin position="1116"/>
        <end position="1127"/>
    </location>
</feature>
<dbReference type="InterPro" id="IPR011989">
    <property type="entry name" value="ARM-like"/>
</dbReference>
<evidence type="ECO:0000256" key="6">
    <source>
        <dbReference type="SAM" id="MobiDB-lite"/>
    </source>
</evidence>